<feature type="compositionally biased region" description="Pro residues" evidence="2">
    <location>
        <begin position="247"/>
        <end position="256"/>
    </location>
</feature>
<feature type="transmembrane region" description="Helical" evidence="3">
    <location>
        <begin position="62"/>
        <end position="84"/>
    </location>
</feature>
<dbReference type="InterPro" id="IPR043739">
    <property type="entry name" value="DUF5684"/>
</dbReference>
<dbReference type="InterPro" id="IPR000253">
    <property type="entry name" value="FHA_dom"/>
</dbReference>
<evidence type="ECO:0000256" key="3">
    <source>
        <dbReference type="SAM" id="Phobius"/>
    </source>
</evidence>
<feature type="region of interest" description="Disordered" evidence="2">
    <location>
        <begin position="155"/>
        <end position="334"/>
    </location>
</feature>
<feature type="transmembrane region" description="Helical" evidence="3">
    <location>
        <begin position="91"/>
        <end position="114"/>
    </location>
</feature>
<dbReference type="Pfam" id="PF18936">
    <property type="entry name" value="DUF5684"/>
    <property type="match status" value="1"/>
</dbReference>
<dbReference type="KEGG" id="mliy:RYJ27_11560"/>
<accession>A0AAU0MFS4</accession>
<feature type="compositionally biased region" description="Pro residues" evidence="2">
    <location>
        <begin position="186"/>
        <end position="202"/>
    </location>
</feature>
<feature type="transmembrane region" description="Helical" evidence="3">
    <location>
        <begin position="6"/>
        <end position="28"/>
    </location>
</feature>
<keyword evidence="6" id="KW-1185">Reference proteome</keyword>
<feature type="domain" description="FHA" evidence="4">
    <location>
        <begin position="391"/>
        <end position="445"/>
    </location>
</feature>
<evidence type="ECO:0000256" key="2">
    <source>
        <dbReference type="SAM" id="MobiDB-lite"/>
    </source>
</evidence>
<organism evidence="5 6">
    <name type="scientific">Microbacterium limosum</name>
    <dbReference type="NCBI Taxonomy" id="3079935"/>
    <lineage>
        <taxon>Bacteria</taxon>
        <taxon>Bacillati</taxon>
        <taxon>Actinomycetota</taxon>
        <taxon>Actinomycetes</taxon>
        <taxon>Micrococcales</taxon>
        <taxon>Microbacteriaceae</taxon>
        <taxon>Microbacterium</taxon>
    </lineage>
</organism>
<dbReference type="PROSITE" id="PS50006">
    <property type="entry name" value="FHA_DOMAIN"/>
    <property type="match status" value="1"/>
</dbReference>
<dbReference type="AlphaFoldDB" id="A0AAU0MFS4"/>
<dbReference type="RefSeq" id="WP_330170445.1">
    <property type="nucleotide sequence ID" value="NZ_CP137080.1"/>
</dbReference>
<proteinExistence type="predicted"/>
<name>A0AAU0MFS4_9MICO</name>
<dbReference type="CDD" id="cd00060">
    <property type="entry name" value="FHA"/>
    <property type="match status" value="1"/>
</dbReference>
<evidence type="ECO:0000259" key="4">
    <source>
        <dbReference type="PROSITE" id="PS50006"/>
    </source>
</evidence>
<dbReference type="InterPro" id="IPR008984">
    <property type="entry name" value="SMAD_FHA_dom_sf"/>
</dbReference>
<dbReference type="Proteomes" id="UP001329313">
    <property type="component" value="Chromosome"/>
</dbReference>
<evidence type="ECO:0000256" key="1">
    <source>
        <dbReference type="ARBA" id="ARBA00022553"/>
    </source>
</evidence>
<sequence>MNDSAALLLILGWLGAGILVYVWSSLALQAVFAKVGEDPWTAWVPLLNVAVVLQVGGFSGWFALLALVPVLGQVPFLVVLAMALWRVNRSFGFGAGMTVLGVLAFPVWATVVGWGPARWLGDEPGVESGPLRHANPGLDLEGRVAPAYTGPASASSASVFGRHGPAGGPELPPRPPAPTVSGYPSVVPPVPPLPDRAPPLEPSEPAHAFRSTMRRAQADAAAAAEETGSGFTGRAPFTQTFPAQGPAVPPALPPAAPIRAVPGGDGDARPAVAAPQAPPVREVPQPPPSTSGDRWSPLAAPIAATQGPDAAEFGASSDTDSHSSAEVSAVQGAPVLSGPRAARASVSAQHAAPEIPDDSVFDETVVASRRRAVWSLLTPQGAPVRLTSELVVLGRRPQEDPDHPGAQLVPLADETRTVSKTHARLELHGDVWSITDLYSTNGVILLAQDGDEVEVPPGESQEVTHRFLLGDAEFGLRREGL</sequence>
<keyword evidence="3" id="KW-0812">Transmembrane</keyword>
<dbReference type="Gene3D" id="2.60.200.20">
    <property type="match status" value="1"/>
</dbReference>
<keyword evidence="1" id="KW-0597">Phosphoprotein</keyword>
<protein>
    <submittedName>
        <fullName evidence="5">DUF5684 domain-containing protein</fullName>
    </submittedName>
</protein>
<evidence type="ECO:0000313" key="6">
    <source>
        <dbReference type="Proteomes" id="UP001329313"/>
    </source>
</evidence>
<feature type="compositionally biased region" description="Polar residues" evidence="2">
    <location>
        <begin position="316"/>
        <end position="326"/>
    </location>
</feature>
<dbReference type="SUPFAM" id="SSF49879">
    <property type="entry name" value="SMAD/FHA domain"/>
    <property type="match status" value="1"/>
</dbReference>
<keyword evidence="3" id="KW-1133">Transmembrane helix</keyword>
<dbReference type="Pfam" id="PF00498">
    <property type="entry name" value="FHA"/>
    <property type="match status" value="1"/>
</dbReference>
<feature type="compositionally biased region" description="Low complexity" evidence="2">
    <location>
        <begin position="269"/>
        <end position="283"/>
    </location>
</feature>
<gene>
    <name evidence="5" type="ORF">RYJ27_11560</name>
</gene>
<keyword evidence="3" id="KW-0472">Membrane</keyword>
<dbReference type="EMBL" id="CP137080">
    <property type="protein sequence ID" value="WOQ69321.1"/>
    <property type="molecule type" value="Genomic_DNA"/>
</dbReference>
<evidence type="ECO:0000313" key="5">
    <source>
        <dbReference type="EMBL" id="WOQ69321.1"/>
    </source>
</evidence>
<reference evidence="5 6" key="1">
    <citation type="submission" date="2023-10" db="EMBL/GenBank/DDBJ databases">
        <title>Y20.</title>
        <authorList>
            <person name="Zhang G."/>
            <person name="Ding Y."/>
        </authorList>
    </citation>
    <scope>NUCLEOTIDE SEQUENCE [LARGE SCALE GENOMIC DNA]</scope>
    <source>
        <strain evidence="5 6">Y20</strain>
    </source>
</reference>